<feature type="compositionally biased region" description="Basic and acidic residues" evidence="1">
    <location>
        <begin position="145"/>
        <end position="156"/>
    </location>
</feature>
<protein>
    <submittedName>
        <fullName evidence="2">Uncharacterized protein</fullName>
    </submittedName>
</protein>
<dbReference type="AlphaFoldDB" id="A0A3M6VR77"/>
<accession>A0A3M6VR77</accession>
<name>A0A3M6VR77_9STRA</name>
<dbReference type="EMBL" id="QLLG01000032">
    <property type="protein sequence ID" value="RMX69224.1"/>
    <property type="molecule type" value="Genomic_DNA"/>
</dbReference>
<feature type="region of interest" description="Disordered" evidence="1">
    <location>
        <begin position="108"/>
        <end position="156"/>
    </location>
</feature>
<dbReference type="VEuPathDB" id="FungiDB:DD237_005302"/>
<organism evidence="2 3">
    <name type="scientific">Peronospora effusa</name>
    <dbReference type="NCBI Taxonomy" id="542832"/>
    <lineage>
        <taxon>Eukaryota</taxon>
        <taxon>Sar</taxon>
        <taxon>Stramenopiles</taxon>
        <taxon>Oomycota</taxon>
        <taxon>Peronosporomycetes</taxon>
        <taxon>Peronosporales</taxon>
        <taxon>Peronosporaceae</taxon>
        <taxon>Peronospora</taxon>
    </lineage>
</organism>
<evidence type="ECO:0000313" key="2">
    <source>
        <dbReference type="EMBL" id="RMX69224.1"/>
    </source>
</evidence>
<evidence type="ECO:0000313" key="3">
    <source>
        <dbReference type="Proteomes" id="UP000282087"/>
    </source>
</evidence>
<comment type="caution">
    <text evidence="2">The sequence shown here is derived from an EMBL/GenBank/DDBJ whole genome shotgun (WGS) entry which is preliminary data.</text>
</comment>
<sequence>MGQPSKSPPTHDAKLSSSPLHWDGKCQNCRKLMSRCMCFRESDTDPLDTRDSSKMIADASQTRPLWNALRKMHRTSTATHQSLMQLPNSLQPSGHMVNDNHCKRSKALPSLKATTSVSSTSKSRHHVDKRSDTRPSQSSRYDRRKPRDGSSLDHSLRYKDGLQRADVTSSSYILKRDVKDGGVMRSVQSIYSIDKHNLISTNRPKENFSCGLEEGFRPSDENDGTVWEL</sequence>
<proteinExistence type="predicted"/>
<gene>
    <name evidence="2" type="ORF">DD238_003760</name>
</gene>
<evidence type="ECO:0000256" key="1">
    <source>
        <dbReference type="SAM" id="MobiDB-lite"/>
    </source>
</evidence>
<dbReference type="OrthoDB" id="125527at2759"/>
<reference evidence="2 3" key="1">
    <citation type="submission" date="2018-06" db="EMBL/GenBank/DDBJ databases">
        <title>Comparative genomics of downy mildews reveals potential adaptations to biotrophy.</title>
        <authorList>
            <person name="Fletcher K."/>
            <person name="Klosterman S.J."/>
            <person name="Derevnina L."/>
            <person name="Martin F."/>
            <person name="Koike S."/>
            <person name="Reyes Chin-Wo S."/>
            <person name="Mou B."/>
            <person name="Michelmore R."/>
        </authorList>
    </citation>
    <scope>NUCLEOTIDE SEQUENCE [LARGE SCALE GENOMIC DNA]</scope>
    <source>
        <strain evidence="2 3">R14</strain>
    </source>
</reference>
<keyword evidence="3" id="KW-1185">Reference proteome</keyword>
<dbReference type="Proteomes" id="UP000282087">
    <property type="component" value="Unassembled WGS sequence"/>
</dbReference>